<keyword evidence="2" id="KW-1185">Reference proteome</keyword>
<gene>
    <name evidence="1" type="ORF">SAMN05216421_1036</name>
</gene>
<evidence type="ECO:0000313" key="2">
    <source>
        <dbReference type="Proteomes" id="UP000243207"/>
    </source>
</evidence>
<evidence type="ECO:0000313" key="1">
    <source>
        <dbReference type="EMBL" id="SDS17353.1"/>
    </source>
</evidence>
<reference evidence="2" key="1">
    <citation type="submission" date="2016-10" db="EMBL/GenBank/DDBJ databases">
        <authorList>
            <person name="Varghese N."/>
            <person name="Submissions S."/>
        </authorList>
    </citation>
    <scope>NUCLEOTIDE SEQUENCE [LARGE SCALE GENOMIC DNA]</scope>
    <source>
        <strain evidence="2">NRRL B-51270</strain>
    </source>
</reference>
<dbReference type="STRING" id="487184.SAMN05216421_1036"/>
<sequence>MATLMRLLIVTLPGKTGLKVFTAKRLIGKITSYVTQRETPFCFIWYMKVPSSQSASAAVQCLPVND</sequence>
<dbReference type="EMBL" id="LT629736">
    <property type="protein sequence ID" value="SDS17353.1"/>
    <property type="molecule type" value="Genomic_DNA"/>
</dbReference>
<dbReference type="Proteomes" id="UP000243207">
    <property type="component" value="Chromosome I"/>
</dbReference>
<name>A0A1H1Q1Z2_9GAMM</name>
<organism evidence="1 2">
    <name type="scientific">Halopseudomonas xinjiangensis</name>
    <dbReference type="NCBI Taxonomy" id="487184"/>
    <lineage>
        <taxon>Bacteria</taxon>
        <taxon>Pseudomonadati</taxon>
        <taxon>Pseudomonadota</taxon>
        <taxon>Gammaproteobacteria</taxon>
        <taxon>Pseudomonadales</taxon>
        <taxon>Pseudomonadaceae</taxon>
        <taxon>Halopseudomonas</taxon>
    </lineage>
</organism>
<proteinExistence type="predicted"/>
<dbReference type="AlphaFoldDB" id="A0A1H1Q1Z2"/>
<protein>
    <submittedName>
        <fullName evidence="1">Uncharacterized protein</fullName>
    </submittedName>
</protein>
<accession>A0A1H1Q1Z2</accession>